<evidence type="ECO:0000256" key="2">
    <source>
        <dbReference type="SAM" id="MobiDB-lite"/>
    </source>
</evidence>
<dbReference type="AlphaFoldDB" id="A0A2T4A181"/>
<protein>
    <recommendedName>
        <fullName evidence="3">NACHT domain-containing protein</fullName>
    </recommendedName>
</protein>
<dbReference type="Gene3D" id="3.40.50.300">
    <property type="entry name" value="P-loop containing nucleotide triphosphate hydrolases"/>
    <property type="match status" value="1"/>
</dbReference>
<proteinExistence type="predicted"/>
<keyword evidence="1" id="KW-0677">Repeat</keyword>
<evidence type="ECO:0000256" key="1">
    <source>
        <dbReference type="ARBA" id="ARBA00022737"/>
    </source>
</evidence>
<dbReference type="PANTHER" id="PTHR10039:SF16">
    <property type="entry name" value="GPI INOSITOL-DEACYLASE"/>
    <property type="match status" value="1"/>
</dbReference>
<dbReference type="InterPro" id="IPR007111">
    <property type="entry name" value="NACHT_NTPase"/>
</dbReference>
<feature type="region of interest" description="Disordered" evidence="2">
    <location>
        <begin position="19"/>
        <end position="42"/>
    </location>
</feature>
<dbReference type="EMBL" id="KZ679687">
    <property type="protein sequence ID" value="PTB50826.1"/>
    <property type="molecule type" value="Genomic_DNA"/>
</dbReference>
<dbReference type="STRING" id="983964.A0A2T4A181"/>
<organism evidence="4 5">
    <name type="scientific">Trichoderma harzianum CBS 226.95</name>
    <dbReference type="NCBI Taxonomy" id="983964"/>
    <lineage>
        <taxon>Eukaryota</taxon>
        <taxon>Fungi</taxon>
        <taxon>Dikarya</taxon>
        <taxon>Ascomycota</taxon>
        <taxon>Pezizomycotina</taxon>
        <taxon>Sordariomycetes</taxon>
        <taxon>Hypocreomycetidae</taxon>
        <taxon>Hypocreales</taxon>
        <taxon>Hypocreaceae</taxon>
        <taxon>Trichoderma</taxon>
    </lineage>
</organism>
<dbReference type="GeneID" id="36622309"/>
<dbReference type="PANTHER" id="PTHR10039">
    <property type="entry name" value="AMELOGENIN"/>
    <property type="match status" value="1"/>
</dbReference>
<dbReference type="InterPro" id="IPR027417">
    <property type="entry name" value="P-loop_NTPase"/>
</dbReference>
<accession>A0A2T4A181</accession>
<name>A0A2T4A181_TRIHA</name>
<evidence type="ECO:0000313" key="5">
    <source>
        <dbReference type="Proteomes" id="UP000241690"/>
    </source>
</evidence>
<evidence type="ECO:0000313" key="4">
    <source>
        <dbReference type="EMBL" id="PTB50826.1"/>
    </source>
</evidence>
<feature type="domain" description="NACHT" evidence="3">
    <location>
        <begin position="406"/>
        <end position="519"/>
    </location>
</feature>
<dbReference type="SUPFAM" id="SSF52540">
    <property type="entry name" value="P-loop containing nucleoside triphosphate hydrolases"/>
    <property type="match status" value="1"/>
</dbReference>
<dbReference type="Pfam" id="PF24883">
    <property type="entry name" value="NPHP3_N"/>
    <property type="match status" value="1"/>
</dbReference>
<dbReference type="InterPro" id="IPR031359">
    <property type="entry name" value="NACHT_N"/>
</dbReference>
<sequence>MERKDFRFTERLKRVKGKLRLSRSRNQNDRSDSNYIETPQQHHTRARINESIVENDRSDSVFANSNQDPQMQEAIVPTNNLFVSGHLKKLPSLQPADATIQELWNVAYENLREEDGALINNYESKLQGNLIAGLSLMAGPNASLRDRMQTILDHKMNEVNRDIWKLRFMSSEIEARALVQPVLDVVNFVNEYIAGAVSANPCASIAWAGISLLLPGLAFISSLISQSRMREELYIRRYESRADQLFPQSHREYKINLERLYRQILKFQATAYCYLTNNTLSRLQSDIIHWNDWDGLIHDIQQQDIAFTGLTKIWCDMQYNEECIAAERRYKETVSLWLSVEKNVSGLKKAVEEAQRERSYQGLLQWLCSVDHTMMYNTARDNHEAGTNEWLMEHSEFRAWEKNPKSLLWLHGKAGSGKSILSSSVIEKLSDQYQGDASTTLAYFYFSFKDYQKQNVDGMLASLIKQITAHRPYIPETVQRLGEFKNKGGRPDCKTLEEALVTSMYGFSAVYIIIDALDECPVVNNERKKLLISLQRIFTKAPNSLHIFYTSRKEFDIEATMRPMLSLPFTAEVDLSMKRYFLDNDIGRYIDFTLQAAEYISWPESIKEKSRLALVEKADGMFQYVRCQFDSLQKLSSADAIDKALQNLPNGLDATYDRILQNIDSEFPDFRHQVKKCLKWLAFSTWPLTIDEFAEVFTFNPDDDDALSTMERLLTRKMH</sequence>
<dbReference type="InterPro" id="IPR056884">
    <property type="entry name" value="NPHP3-like_N"/>
</dbReference>
<evidence type="ECO:0000259" key="3">
    <source>
        <dbReference type="PROSITE" id="PS50837"/>
    </source>
</evidence>
<keyword evidence="5" id="KW-1185">Reference proteome</keyword>
<dbReference type="Pfam" id="PF17100">
    <property type="entry name" value="NACHT_N"/>
    <property type="match status" value="1"/>
</dbReference>
<dbReference type="Proteomes" id="UP000241690">
    <property type="component" value="Unassembled WGS sequence"/>
</dbReference>
<dbReference type="RefSeq" id="XP_024770503.1">
    <property type="nucleotide sequence ID" value="XM_024913746.1"/>
</dbReference>
<dbReference type="PROSITE" id="PS50837">
    <property type="entry name" value="NACHT"/>
    <property type="match status" value="1"/>
</dbReference>
<gene>
    <name evidence="4" type="ORF">M431DRAFT_246269</name>
</gene>
<reference evidence="4 5" key="1">
    <citation type="submission" date="2016-07" db="EMBL/GenBank/DDBJ databases">
        <title>Multiple horizontal gene transfer events from other fungi enriched the ability of initially mycotrophic Trichoderma (Ascomycota) to feed on dead plant biomass.</title>
        <authorList>
            <consortium name="DOE Joint Genome Institute"/>
            <person name="Aerts A."/>
            <person name="Atanasova L."/>
            <person name="Chenthamara K."/>
            <person name="Zhang J."/>
            <person name="Grujic M."/>
            <person name="Henrissat B."/>
            <person name="Kuo A."/>
            <person name="Salamov A."/>
            <person name="Lipzen A."/>
            <person name="Labutti K."/>
            <person name="Barry K."/>
            <person name="Miao Y."/>
            <person name="Rahimi M.J."/>
            <person name="Shen Q."/>
            <person name="Grigoriev I.V."/>
            <person name="Kubicek C.P."/>
            <person name="Druzhinina I.S."/>
        </authorList>
    </citation>
    <scope>NUCLEOTIDE SEQUENCE [LARGE SCALE GENOMIC DNA]</scope>
    <source>
        <strain evidence="4 5">CBS 226.95</strain>
    </source>
</reference>